<dbReference type="Proteomes" id="UP000777265">
    <property type="component" value="Unassembled WGS sequence"/>
</dbReference>
<dbReference type="AlphaFoldDB" id="A0A971S0E8"/>
<name>A0A971S0E8_9BACT</name>
<dbReference type="InterPro" id="IPR019494">
    <property type="entry name" value="FIST_C"/>
</dbReference>
<dbReference type="PROSITE" id="PS50109">
    <property type="entry name" value="HIS_KIN"/>
    <property type="match status" value="1"/>
</dbReference>
<evidence type="ECO:0000259" key="1">
    <source>
        <dbReference type="PROSITE" id="PS50109"/>
    </source>
</evidence>
<dbReference type="SUPFAM" id="SSF55781">
    <property type="entry name" value="GAF domain-like"/>
    <property type="match status" value="1"/>
</dbReference>
<evidence type="ECO:0000313" key="3">
    <source>
        <dbReference type="Proteomes" id="UP000777265"/>
    </source>
</evidence>
<dbReference type="SMART" id="SM00897">
    <property type="entry name" value="FIST"/>
    <property type="match status" value="1"/>
</dbReference>
<reference evidence="2" key="1">
    <citation type="journal article" date="2020" name="Biotechnol. Biofuels">
        <title>New insights from the biogas microbiome by comprehensive genome-resolved metagenomics of nearly 1600 species originating from multiple anaerobic digesters.</title>
        <authorList>
            <person name="Campanaro S."/>
            <person name="Treu L."/>
            <person name="Rodriguez-R L.M."/>
            <person name="Kovalovszki A."/>
            <person name="Ziels R.M."/>
            <person name="Maus I."/>
            <person name="Zhu X."/>
            <person name="Kougias P.G."/>
            <person name="Basile A."/>
            <person name="Luo G."/>
            <person name="Schluter A."/>
            <person name="Konstantinidis K.T."/>
            <person name="Angelidaki I."/>
        </authorList>
    </citation>
    <scope>NUCLEOTIDE SEQUENCE</scope>
    <source>
        <strain evidence="2">AS06rmzACSIP_7</strain>
    </source>
</reference>
<dbReference type="SMART" id="SM00065">
    <property type="entry name" value="GAF"/>
    <property type="match status" value="1"/>
</dbReference>
<dbReference type="PANTHER" id="PTHR40252">
    <property type="entry name" value="BLR0328 PROTEIN"/>
    <property type="match status" value="1"/>
</dbReference>
<reference evidence="2" key="2">
    <citation type="submission" date="2020-01" db="EMBL/GenBank/DDBJ databases">
        <authorList>
            <person name="Campanaro S."/>
        </authorList>
    </citation>
    <scope>NUCLEOTIDE SEQUENCE</scope>
    <source>
        <strain evidence="2">AS06rmzACSIP_7</strain>
    </source>
</reference>
<dbReference type="SUPFAM" id="SSF55874">
    <property type="entry name" value="ATPase domain of HSP90 chaperone/DNA topoisomerase II/histidine kinase"/>
    <property type="match status" value="1"/>
</dbReference>
<dbReference type="InterPro" id="IPR029016">
    <property type="entry name" value="GAF-like_dom_sf"/>
</dbReference>
<dbReference type="InterPro" id="IPR013702">
    <property type="entry name" value="FIST_domain_N"/>
</dbReference>
<dbReference type="Pfam" id="PF01590">
    <property type="entry name" value="GAF"/>
    <property type="match status" value="1"/>
</dbReference>
<dbReference type="Gene3D" id="3.30.565.10">
    <property type="entry name" value="Histidine kinase-like ATPase, C-terminal domain"/>
    <property type="match status" value="1"/>
</dbReference>
<comment type="caution">
    <text evidence="2">The sequence shown here is derived from an EMBL/GenBank/DDBJ whole genome shotgun (WGS) entry which is preliminary data.</text>
</comment>
<dbReference type="Gene3D" id="3.30.450.40">
    <property type="match status" value="1"/>
</dbReference>
<dbReference type="Pfam" id="PF08495">
    <property type="entry name" value="FIST"/>
    <property type="match status" value="1"/>
</dbReference>
<dbReference type="SMART" id="SM01204">
    <property type="entry name" value="FIST_C"/>
    <property type="match status" value="1"/>
</dbReference>
<dbReference type="InterPro" id="IPR011495">
    <property type="entry name" value="Sig_transdc_His_kin_sub2_dim/P"/>
</dbReference>
<protein>
    <submittedName>
        <fullName evidence="2">GAF domain-containing protein</fullName>
    </submittedName>
</protein>
<proteinExistence type="predicted"/>
<dbReference type="Pfam" id="PF02518">
    <property type="entry name" value="HATPase_c"/>
    <property type="match status" value="1"/>
</dbReference>
<evidence type="ECO:0000313" key="2">
    <source>
        <dbReference type="EMBL" id="NLW35270.1"/>
    </source>
</evidence>
<sequence length="941" mass="102693">MGVYFEAGVGKAAGCSSRQLGHRAAAEALSHLSHHKPSLALVFASPELDLEHVRRGIVEALGDCPVIGTSTAGEIANSPITHGVVVTLLASSHLRVQVGIGEGVSKDFRKAVHQALADAGVSRYFSTGHPLHHMMHVSTSRRPRASPVLLIMFSPGATKTHVSFSHDIHTMLRKASANRIPIFGGSSGDYFRFESNYQIIRDRVASDALVLAFIESEIPFGLGMAHGFSPTTKRALITNASGHIVHQLDGRPAAGVCADLLGIPMEKLGNDAVWFSQFPFGATDLYGDSILQVPEQVLEDGSIQFAPLMRNDQVITLMRGTRRDIAGAGVSAYNKAILQGGLKKPALALMFSCALRIRLLGTLQGKEVGSVYRKAGIPVSGFYTFGEQGISDDGLPIYANQSVTTLVFSDELNPVAALIHKSKSIYMEFRSQLDKKVSQIKAINRINQILEEQPEPGPLLRVLAGELVTLLPWADSAFYLLRARDPTSYVLAASSEPGVFPQHLKTEDMPADYGSVRLDSHGKHFGVLILRQRSGALPPDDEDFVLTETIGKLTAGSLYRMDLDHGLDMKIQQFEVLNQLGRELSESMSAVAQLQKVIGHIRSILGLSMVSLWLVDPACPLLVKEAVNTDPGIKPGEEETENDEIITKWQRKYCRPLSVTDTEENQCPVQLFIPFPFQFTSLPVLFKGQLRGVLNLYAKIRQDQPFQQGHVAGDIEFLKGIATQIAVFIGNRSVQKDATFFKEIHHRVKNNLQNIAGLLRMQIRRLDRVTAEQALTDSISRIMSIAVVHETLSRGEIGMVNVGQLLNSISELSLAGLLERPSVTLDISGPAIMIPSREATALALSVNELIQNAIRHGFKEKKQGRLCVSMAQVNGLVSVTVRDDGPGLPVDFDLDRTVSLGLTIVRTLAKDELKGEFAIWNNKGATAKITFPLSGDYYTVK</sequence>
<dbReference type="InterPro" id="IPR003018">
    <property type="entry name" value="GAF"/>
</dbReference>
<dbReference type="Pfam" id="PF10442">
    <property type="entry name" value="FIST_C"/>
    <property type="match status" value="1"/>
</dbReference>
<gene>
    <name evidence="2" type="ORF">GXY80_07295</name>
</gene>
<dbReference type="PANTHER" id="PTHR40252:SF2">
    <property type="entry name" value="BLR0328 PROTEIN"/>
    <property type="match status" value="1"/>
</dbReference>
<dbReference type="InterPro" id="IPR003594">
    <property type="entry name" value="HATPase_dom"/>
</dbReference>
<dbReference type="EMBL" id="JAAYEE010000118">
    <property type="protein sequence ID" value="NLW35270.1"/>
    <property type="molecule type" value="Genomic_DNA"/>
</dbReference>
<organism evidence="2 3">
    <name type="scientific">Syntrophorhabdus aromaticivorans</name>
    <dbReference type="NCBI Taxonomy" id="328301"/>
    <lineage>
        <taxon>Bacteria</taxon>
        <taxon>Pseudomonadati</taxon>
        <taxon>Thermodesulfobacteriota</taxon>
        <taxon>Syntrophorhabdia</taxon>
        <taxon>Syntrophorhabdales</taxon>
        <taxon>Syntrophorhabdaceae</taxon>
        <taxon>Syntrophorhabdus</taxon>
    </lineage>
</organism>
<dbReference type="InterPro" id="IPR036890">
    <property type="entry name" value="HATPase_C_sf"/>
</dbReference>
<feature type="domain" description="Histidine kinase" evidence="1">
    <location>
        <begin position="743"/>
        <end position="935"/>
    </location>
</feature>
<dbReference type="InterPro" id="IPR005467">
    <property type="entry name" value="His_kinase_dom"/>
</dbReference>
<accession>A0A971S0E8</accession>
<dbReference type="SMART" id="SM00387">
    <property type="entry name" value="HATPase_c"/>
    <property type="match status" value="1"/>
</dbReference>
<dbReference type="Pfam" id="PF07568">
    <property type="entry name" value="HisKA_2"/>
    <property type="match status" value="1"/>
</dbReference>